<dbReference type="Proteomes" id="UP000243650">
    <property type="component" value="Unassembled WGS sequence"/>
</dbReference>
<dbReference type="EMBL" id="PVNS01000010">
    <property type="protein sequence ID" value="PRO65028.1"/>
    <property type="molecule type" value="Genomic_DNA"/>
</dbReference>
<dbReference type="AlphaFoldDB" id="A0A2P6MFH9"/>
<accession>A0A2P6MFH9</accession>
<keyword evidence="2" id="KW-1185">Reference proteome</keyword>
<reference evidence="1 2" key="1">
    <citation type="submission" date="2018-03" db="EMBL/GenBank/DDBJ databases">
        <title>Bacillus urumqiensis sp. nov., a moderately haloalkaliphilic bacterium isolated from a salt lake.</title>
        <authorList>
            <person name="Zhao B."/>
            <person name="Liao Z."/>
        </authorList>
    </citation>
    <scope>NUCLEOTIDE SEQUENCE [LARGE SCALE GENOMIC DNA]</scope>
    <source>
        <strain evidence="1 2">BZ-SZ-XJ18</strain>
    </source>
</reference>
<proteinExistence type="predicted"/>
<name>A0A2P6MFH9_ALKUR</name>
<comment type="caution">
    <text evidence="1">The sequence shown here is derived from an EMBL/GenBank/DDBJ whole genome shotgun (WGS) entry which is preliminary data.</text>
</comment>
<sequence>MKNEVECEDGDEAAKPLAREKLPRLKEVLQEEGCRLLLSAGKNLPDGTRYVLREADVVCNQGGTAVINLVPMSKDRGGIFLWCAPRLVNAARKRRKWS</sequence>
<protein>
    <submittedName>
        <fullName evidence="1">Uncharacterized protein</fullName>
    </submittedName>
</protein>
<evidence type="ECO:0000313" key="2">
    <source>
        <dbReference type="Proteomes" id="UP000243650"/>
    </source>
</evidence>
<gene>
    <name evidence="1" type="ORF">C6I21_11300</name>
</gene>
<organism evidence="1 2">
    <name type="scientific">Alkalicoccus urumqiensis</name>
    <name type="common">Bacillus urumqiensis</name>
    <dbReference type="NCBI Taxonomy" id="1548213"/>
    <lineage>
        <taxon>Bacteria</taxon>
        <taxon>Bacillati</taxon>
        <taxon>Bacillota</taxon>
        <taxon>Bacilli</taxon>
        <taxon>Bacillales</taxon>
        <taxon>Bacillaceae</taxon>
        <taxon>Alkalicoccus</taxon>
    </lineage>
</organism>
<evidence type="ECO:0000313" key="1">
    <source>
        <dbReference type="EMBL" id="PRO65028.1"/>
    </source>
</evidence>